<dbReference type="GO" id="GO:0009252">
    <property type="term" value="P:peptidoglycan biosynthetic process"/>
    <property type="evidence" value="ECO:0007669"/>
    <property type="project" value="UniProtKB-UniRule"/>
</dbReference>
<dbReference type="Proteomes" id="UP000012019">
    <property type="component" value="Unassembled WGS sequence"/>
</dbReference>
<dbReference type="AlphaFoldDB" id="M7P2S6"/>
<feature type="transmembrane region" description="Helical" evidence="10">
    <location>
        <begin position="446"/>
        <end position="466"/>
    </location>
</feature>
<feature type="transmembrane region" description="Helical" evidence="10">
    <location>
        <begin position="193"/>
        <end position="214"/>
    </location>
</feature>
<evidence type="ECO:0000313" key="12">
    <source>
        <dbReference type="EMBL" id="EMR13801.1"/>
    </source>
</evidence>
<evidence type="ECO:0000256" key="11">
    <source>
        <dbReference type="PIRNR" id="PIRNR002869"/>
    </source>
</evidence>
<keyword evidence="6 10" id="KW-1133">Transmembrane helix</keyword>
<feature type="transmembrane region" description="Helical" evidence="10">
    <location>
        <begin position="166"/>
        <end position="187"/>
    </location>
</feature>
<dbReference type="Pfam" id="PF03023">
    <property type="entry name" value="MurJ"/>
    <property type="match status" value="1"/>
</dbReference>
<comment type="similarity">
    <text evidence="9 10 11">Belongs to the MurJ/MviN family.</text>
</comment>
<feature type="transmembrane region" description="Helical" evidence="10">
    <location>
        <begin position="96"/>
        <end position="123"/>
    </location>
</feature>
<name>M7P2S6_9GAMM</name>
<keyword evidence="7 10" id="KW-0472">Membrane</keyword>
<dbReference type="HAMAP" id="MF_02078">
    <property type="entry name" value="MurJ_MviN"/>
    <property type="match status" value="1"/>
</dbReference>
<evidence type="ECO:0000256" key="1">
    <source>
        <dbReference type="ARBA" id="ARBA00004651"/>
    </source>
</evidence>
<dbReference type="UniPathway" id="UPA00219"/>
<feature type="transmembrane region" description="Helical" evidence="10">
    <location>
        <begin position="391"/>
        <end position="409"/>
    </location>
</feature>
<evidence type="ECO:0000256" key="5">
    <source>
        <dbReference type="ARBA" id="ARBA00022984"/>
    </source>
</evidence>
<dbReference type="STRING" id="1286106.MPL1_03168"/>
<accession>M7P2S6</accession>
<evidence type="ECO:0000256" key="7">
    <source>
        <dbReference type="ARBA" id="ARBA00023136"/>
    </source>
</evidence>
<keyword evidence="2 10" id="KW-1003">Cell membrane</keyword>
<dbReference type="NCBIfam" id="TIGR01695">
    <property type="entry name" value="murJ_mviN"/>
    <property type="match status" value="1"/>
</dbReference>
<feature type="transmembrane region" description="Helical" evidence="10">
    <location>
        <begin position="33"/>
        <end position="51"/>
    </location>
</feature>
<feature type="transmembrane region" description="Helical" evidence="10">
    <location>
        <begin position="279"/>
        <end position="297"/>
    </location>
</feature>
<gene>
    <name evidence="10" type="primary">murJ</name>
    <name evidence="12" type="ORF">MPL1_03168</name>
</gene>
<dbReference type="GO" id="GO:0034204">
    <property type="term" value="P:lipid translocation"/>
    <property type="evidence" value="ECO:0007669"/>
    <property type="project" value="TreeGrafter"/>
</dbReference>
<feature type="transmembrane region" description="Helical" evidence="10">
    <location>
        <begin position="415"/>
        <end position="434"/>
    </location>
</feature>
<dbReference type="InterPro" id="IPR051050">
    <property type="entry name" value="Lipid_II_flippase_MurJ/MviN"/>
</dbReference>
<keyword evidence="5 10" id="KW-0573">Peptidoglycan synthesis</keyword>
<reference evidence="12 13" key="1">
    <citation type="journal article" date="2013" name="Genome Announc.">
        <title>Draft Genome Sequence of Methylophaga lonarensis MPLT, a Haloalkaliphilic (Non-Methane-Utilizing) Methylotroph.</title>
        <authorList>
            <person name="Shetty S.A."/>
            <person name="Marathe N.P."/>
            <person name="Munot H."/>
            <person name="Antony C.P."/>
            <person name="Dhotre D.P."/>
            <person name="Murrell J.C."/>
            <person name="Shouche Y.S."/>
        </authorList>
    </citation>
    <scope>NUCLEOTIDE SEQUENCE [LARGE SCALE GENOMIC DNA]</scope>
    <source>
        <strain evidence="12 13">MPL</strain>
    </source>
</reference>
<feature type="transmembrane region" description="Helical" evidence="10">
    <location>
        <begin position="234"/>
        <end position="259"/>
    </location>
</feature>
<evidence type="ECO:0000256" key="9">
    <source>
        <dbReference type="ARBA" id="ARBA00061532"/>
    </source>
</evidence>
<feature type="transmembrane region" description="Helical" evidence="10">
    <location>
        <begin position="486"/>
        <end position="506"/>
    </location>
</feature>
<keyword evidence="10 11" id="KW-0961">Cell wall biogenesis/degradation</keyword>
<evidence type="ECO:0000256" key="4">
    <source>
        <dbReference type="ARBA" id="ARBA00022960"/>
    </source>
</evidence>
<dbReference type="eggNOG" id="COG0728">
    <property type="taxonomic scope" value="Bacteria"/>
</dbReference>
<evidence type="ECO:0000256" key="2">
    <source>
        <dbReference type="ARBA" id="ARBA00022475"/>
    </source>
</evidence>
<keyword evidence="10" id="KW-0997">Cell inner membrane</keyword>
<keyword evidence="3 10" id="KW-0812">Transmembrane</keyword>
<dbReference type="PRINTS" id="PR01806">
    <property type="entry name" value="VIRFACTRMVIN"/>
</dbReference>
<dbReference type="GO" id="GO:0015648">
    <property type="term" value="F:lipid-linked peptidoglycan transporter activity"/>
    <property type="evidence" value="ECO:0007669"/>
    <property type="project" value="UniProtKB-UniRule"/>
</dbReference>
<comment type="function">
    <text evidence="8 10 11">Involved in peptidoglycan biosynthesis. Transports lipid-linked peptidoglycan precursors from the inner to the outer leaflet of the cytoplasmic membrane.</text>
</comment>
<comment type="pathway">
    <text evidence="10">Cell wall biogenesis; peptidoglycan biosynthesis.</text>
</comment>
<evidence type="ECO:0000256" key="6">
    <source>
        <dbReference type="ARBA" id="ARBA00022989"/>
    </source>
</evidence>
<dbReference type="InterPro" id="IPR004268">
    <property type="entry name" value="MurJ"/>
</dbReference>
<feature type="transmembrane region" description="Helical" evidence="10">
    <location>
        <begin position="9"/>
        <end position="27"/>
    </location>
</feature>
<evidence type="ECO:0000256" key="3">
    <source>
        <dbReference type="ARBA" id="ARBA00022692"/>
    </source>
</evidence>
<keyword evidence="13" id="KW-1185">Reference proteome</keyword>
<feature type="transmembrane region" description="Helical" evidence="10">
    <location>
        <begin position="318"/>
        <end position="339"/>
    </location>
</feature>
<dbReference type="PANTHER" id="PTHR47019">
    <property type="entry name" value="LIPID II FLIPPASE MURJ"/>
    <property type="match status" value="1"/>
</dbReference>
<keyword evidence="10 11" id="KW-0813">Transport</keyword>
<proteinExistence type="inferred from homology"/>
<dbReference type="PANTHER" id="PTHR47019:SF1">
    <property type="entry name" value="LIPID II FLIPPASE MURJ"/>
    <property type="match status" value="1"/>
</dbReference>
<dbReference type="GO" id="GO:0008360">
    <property type="term" value="P:regulation of cell shape"/>
    <property type="evidence" value="ECO:0007669"/>
    <property type="project" value="UniProtKB-UniRule"/>
</dbReference>
<comment type="subcellular location">
    <subcellularLocation>
        <location evidence="10">Cell inner membrane</location>
        <topology evidence="10">Multi-pass membrane protein</topology>
    </subcellularLocation>
    <subcellularLocation>
        <location evidence="1">Cell membrane</location>
        <topology evidence="1">Multi-pass membrane protein</topology>
    </subcellularLocation>
</comment>
<sequence>MTREMAERLFRSTAIVSCMTFLSRILGFLRDIVIARMFGAGMGADVFFVAFKIPNFLRRLFAEGAFSQAFVPVLAEYRQRGERDLRELIHHTSGTLFTILFVITLIGVLASPLLIMLFAPGFISEPEKLDLASQMLAITFPYLLFISLTALSGSILNAFGKFAVPAFTPVFLNISLIAAAIWLAPILDEPVKALAWGVFIGGIVQLLFQLPFLLKIHIRPKPRWGWRHEGVQKILRLMLPGMFGVSVAQINLLLDTILASFLVTGSISWLYYSDRLVEFPLGVFGIALATVILPSLSRQHASDSVQSFSDTIDWALRWVLLIGVPAAIGLILLAEPLLVTLFQYGEFTRYDAHQSSLSLMAYGLGLLPFILIKVLAPGFFARQDTKTPVKIGIIAMAVNMVLNIILMIYLAHVGLALATALSAMLNAGLLYIGLRKRNVYQPAAGWLKFTAKLVLATTGMIAVLIWLTPQIGDWHEWSGRLRFQVLMGLIAASAISYFVLLHLLGIRVKSLIRPRQRDF</sequence>
<evidence type="ECO:0000256" key="8">
    <source>
        <dbReference type="ARBA" id="ARBA00060041"/>
    </source>
</evidence>
<keyword evidence="4 10" id="KW-0133">Cell shape</keyword>
<feature type="transmembrane region" description="Helical" evidence="10">
    <location>
        <begin position="135"/>
        <end position="159"/>
    </location>
</feature>
<protein>
    <recommendedName>
        <fullName evidence="10">Probable lipid II flippase MurJ</fullName>
    </recommendedName>
</protein>
<dbReference type="EMBL" id="APHR01000014">
    <property type="protein sequence ID" value="EMR13801.1"/>
    <property type="molecule type" value="Genomic_DNA"/>
</dbReference>
<evidence type="ECO:0000313" key="13">
    <source>
        <dbReference type="Proteomes" id="UP000012019"/>
    </source>
</evidence>
<comment type="caution">
    <text evidence="12">The sequence shown here is derived from an EMBL/GenBank/DDBJ whole genome shotgun (WGS) entry which is preliminary data.</text>
</comment>
<dbReference type="PATRIC" id="fig|1286106.3.peg.633"/>
<dbReference type="PIRSF" id="PIRSF002869">
    <property type="entry name" value="MviN"/>
    <property type="match status" value="1"/>
</dbReference>
<dbReference type="GO" id="GO:0071555">
    <property type="term" value="P:cell wall organization"/>
    <property type="evidence" value="ECO:0007669"/>
    <property type="project" value="UniProtKB-UniRule"/>
</dbReference>
<dbReference type="CDD" id="cd13123">
    <property type="entry name" value="MATE_MurJ_like"/>
    <property type="match status" value="1"/>
</dbReference>
<feature type="transmembrane region" description="Helical" evidence="10">
    <location>
        <begin position="359"/>
        <end position="379"/>
    </location>
</feature>
<dbReference type="GO" id="GO:0005886">
    <property type="term" value="C:plasma membrane"/>
    <property type="evidence" value="ECO:0007669"/>
    <property type="project" value="UniProtKB-SubCell"/>
</dbReference>
<evidence type="ECO:0000256" key="10">
    <source>
        <dbReference type="HAMAP-Rule" id="MF_02078"/>
    </source>
</evidence>
<organism evidence="12 13">
    <name type="scientific">Methylophaga lonarensis MPL</name>
    <dbReference type="NCBI Taxonomy" id="1286106"/>
    <lineage>
        <taxon>Bacteria</taxon>
        <taxon>Pseudomonadati</taxon>
        <taxon>Pseudomonadota</taxon>
        <taxon>Gammaproteobacteria</taxon>
        <taxon>Thiotrichales</taxon>
        <taxon>Piscirickettsiaceae</taxon>
        <taxon>Methylophaga</taxon>
    </lineage>
</organism>